<keyword evidence="2" id="KW-1185">Reference proteome</keyword>
<name>A0A238D2P4_THIDL</name>
<evidence type="ECO:0000313" key="2">
    <source>
        <dbReference type="Proteomes" id="UP000214566"/>
    </source>
</evidence>
<proteinExistence type="predicted"/>
<evidence type="ECO:0000313" key="1">
    <source>
        <dbReference type="EMBL" id="SBP87450.1"/>
    </source>
</evidence>
<gene>
    <name evidence="1" type="ORF">THIARS_60163</name>
</gene>
<sequence length="67" mass="7792">MIVLRNTRYMEGVLMRLRSEGYRVWPKEGGGRRRRRKNIKILGRYSRAVSASDARGELRLLSTGIDL</sequence>
<dbReference type="Proteomes" id="UP000214566">
    <property type="component" value="Unassembled WGS sequence"/>
</dbReference>
<organism evidence="1 2">
    <name type="scientific">Thiomonas delicata</name>
    <name type="common">Thiomonas cuprina</name>
    <dbReference type="NCBI Taxonomy" id="364030"/>
    <lineage>
        <taxon>Bacteria</taxon>
        <taxon>Pseudomonadati</taxon>
        <taxon>Pseudomonadota</taxon>
        <taxon>Betaproteobacteria</taxon>
        <taxon>Burkholderiales</taxon>
        <taxon>Thiomonas</taxon>
    </lineage>
</organism>
<dbReference type="EMBL" id="FLMQ01000055">
    <property type="protein sequence ID" value="SBP87450.1"/>
    <property type="molecule type" value="Genomic_DNA"/>
</dbReference>
<dbReference type="AlphaFoldDB" id="A0A238D2P4"/>
<reference evidence="1 2" key="1">
    <citation type="submission" date="2016-06" db="EMBL/GenBank/DDBJ databases">
        <authorList>
            <person name="Kjaerup R.B."/>
            <person name="Dalgaard T.S."/>
            <person name="Juul-Madsen H.R."/>
        </authorList>
    </citation>
    <scope>NUCLEOTIDE SEQUENCE [LARGE SCALE GENOMIC DNA]</scope>
    <source>
        <strain evidence="1 2">DSM 16361</strain>
    </source>
</reference>
<protein>
    <submittedName>
        <fullName evidence="1">Uncharacterized protein</fullName>
    </submittedName>
</protein>
<accession>A0A238D2P4</accession>